<evidence type="ECO:0000313" key="9">
    <source>
        <dbReference type="EMBL" id="QEC65983.1"/>
    </source>
</evidence>
<dbReference type="Proteomes" id="UP000321533">
    <property type="component" value="Chromosome"/>
</dbReference>
<dbReference type="PROSITE" id="PS51257">
    <property type="entry name" value="PROKAR_LIPOPROTEIN"/>
    <property type="match status" value="1"/>
</dbReference>
<dbReference type="KEGG" id="pgin:FRZ67_01175"/>
<feature type="transmembrane region" description="Helical" evidence="6">
    <location>
        <begin position="296"/>
        <end position="318"/>
    </location>
</feature>
<evidence type="ECO:0000313" key="10">
    <source>
        <dbReference type="Proteomes" id="UP000321533"/>
    </source>
</evidence>
<keyword evidence="4 6" id="KW-1133">Transmembrane helix</keyword>
<feature type="transmembrane region" description="Helical" evidence="6">
    <location>
        <begin position="21"/>
        <end position="43"/>
    </location>
</feature>
<feature type="transmembrane region" description="Helical" evidence="6">
    <location>
        <begin position="386"/>
        <end position="416"/>
    </location>
</feature>
<keyword evidence="5 6" id="KW-0472">Membrane</keyword>
<dbReference type="PANTHER" id="PTHR30572">
    <property type="entry name" value="MEMBRANE COMPONENT OF TRANSPORTER-RELATED"/>
    <property type="match status" value="1"/>
</dbReference>
<evidence type="ECO:0000259" key="7">
    <source>
        <dbReference type="Pfam" id="PF02687"/>
    </source>
</evidence>
<dbReference type="AlphaFoldDB" id="A0A5B8V5A3"/>
<feature type="domain" description="MacB-like periplasmic core" evidence="8">
    <location>
        <begin position="458"/>
        <end position="649"/>
    </location>
</feature>
<dbReference type="RefSeq" id="WP_147187783.1">
    <property type="nucleotide sequence ID" value="NZ_CP042435.1"/>
</dbReference>
<feature type="transmembrane region" description="Helical" evidence="6">
    <location>
        <begin position="343"/>
        <end position="366"/>
    </location>
</feature>
<feature type="domain" description="MacB-like periplasmic core" evidence="8">
    <location>
        <begin position="20"/>
        <end position="254"/>
    </location>
</feature>
<evidence type="ECO:0000256" key="4">
    <source>
        <dbReference type="ARBA" id="ARBA00022989"/>
    </source>
</evidence>
<feature type="transmembrane region" description="Helical" evidence="6">
    <location>
        <begin position="766"/>
        <end position="788"/>
    </location>
</feature>
<evidence type="ECO:0000256" key="2">
    <source>
        <dbReference type="ARBA" id="ARBA00022475"/>
    </source>
</evidence>
<dbReference type="Pfam" id="PF12704">
    <property type="entry name" value="MacB_PCD"/>
    <property type="match status" value="2"/>
</dbReference>
<dbReference type="InterPro" id="IPR003838">
    <property type="entry name" value="ABC3_permease_C"/>
</dbReference>
<evidence type="ECO:0000256" key="5">
    <source>
        <dbReference type="ARBA" id="ARBA00023136"/>
    </source>
</evidence>
<feature type="domain" description="ABC3 transporter permease C-terminal" evidence="7">
    <location>
        <begin position="302"/>
        <end position="415"/>
    </location>
</feature>
<keyword evidence="2" id="KW-1003">Cell membrane</keyword>
<dbReference type="InterPro" id="IPR050250">
    <property type="entry name" value="Macrolide_Exporter_MacB"/>
</dbReference>
<feature type="domain" description="ABC3 transporter permease C-terminal" evidence="7">
    <location>
        <begin position="687"/>
        <end position="795"/>
    </location>
</feature>
<sequence length="807" mass="88756">MVRNYIKTAWRTLLRNKTYTAINSSGLAAGIAACLLIFVVVQFELSYDTFQNNYDRIYRIVSTEKHTDGSIARNPGIPCPAYDALKTDFPQLEKIVPLVISSGNQVTVLGTDANSDVAASKKFIEDNKISFTVPAYFDMFSAKWISGNAATLKDPGNVVLTKKNAQKYFGDYKNAVGKFIKIDNSVLLKVSGIIGDAPLNSDMNMGVFISYESFKTNPDNFGYSTEWGNLSSNHQIFVLLPKNVSAASIQSQLPAFVKKYYKQNDSRKAQVLQPFKDIHFDAGYGSLGDHSTDKNVLWTLAFIGVLIIVMASINFINLSTAQAIGRSKEVGIRKVLGSKRSQLIAQVMGETFLIVLFASILAVFIAKLAMPFLSNVASVPEGIALITAQTIIFLLAVLVVVTLLSGIYPALIVSGFKPVLALKSRITSASVGGISLRRVLVVTQFAISQMLIIGTIVAVSQMNHVRNADLGFNKEALLIMPAYTDSTDLARMEPLRQQMLQNPGVTSVSFGSDEVSSNNNWASNFAFDHKEDEGYPVFHKFGDAEYLKTYGVQLLAGRNYAASDTTNEIIINETLLHKLGFTDAQKIIGKDLRIGGGHWLPIVGVVKDFKTNSLKEETKPLTIAARKDFYFTIAVKINTANLSKTTAQIQKLWEKAYPEFAFSSHFADETIESFYRQETQLSLLYKIFAGIAIFISCLGLYGLVSFMASQKTKEVGIRKVLGASVSSIVVMFSKEFTILISIAFIIAVPVAWYFMNGWLQDFQYRISIGVGVFALAIVVSLIVAWVTVGYKAVRAALVNPVKSLRSE</sequence>
<reference evidence="9 10" key="1">
    <citation type="journal article" date="2016" name="Int. J. Syst. Evol. Microbiol.">
        <title>Panacibacter ginsenosidivorans gen. nov., sp. nov., with ginsenoside converting activity isolated from soil of a ginseng field.</title>
        <authorList>
            <person name="Siddiqi M.Z."/>
            <person name="Muhammad Shafi S."/>
            <person name="Choi K.D."/>
            <person name="Im W.T."/>
        </authorList>
    </citation>
    <scope>NUCLEOTIDE SEQUENCE [LARGE SCALE GENOMIC DNA]</scope>
    <source>
        <strain evidence="9 10">Gsoil1550</strain>
    </source>
</reference>
<proteinExistence type="predicted"/>
<feature type="transmembrane region" description="Helical" evidence="6">
    <location>
        <begin position="736"/>
        <end position="754"/>
    </location>
</feature>
<dbReference type="OrthoDB" id="1451596at2"/>
<dbReference type="PANTHER" id="PTHR30572:SF18">
    <property type="entry name" value="ABC-TYPE MACROLIDE FAMILY EXPORT SYSTEM PERMEASE COMPONENT 2"/>
    <property type="match status" value="1"/>
</dbReference>
<dbReference type="GO" id="GO:0022857">
    <property type="term" value="F:transmembrane transporter activity"/>
    <property type="evidence" value="ECO:0007669"/>
    <property type="project" value="TreeGrafter"/>
</dbReference>
<organism evidence="9 10">
    <name type="scientific">Panacibacter ginsenosidivorans</name>
    <dbReference type="NCBI Taxonomy" id="1813871"/>
    <lineage>
        <taxon>Bacteria</taxon>
        <taxon>Pseudomonadati</taxon>
        <taxon>Bacteroidota</taxon>
        <taxon>Chitinophagia</taxon>
        <taxon>Chitinophagales</taxon>
        <taxon>Chitinophagaceae</taxon>
        <taxon>Panacibacter</taxon>
    </lineage>
</organism>
<evidence type="ECO:0000256" key="3">
    <source>
        <dbReference type="ARBA" id="ARBA00022692"/>
    </source>
</evidence>
<gene>
    <name evidence="9" type="ORF">FRZ67_01175</name>
</gene>
<dbReference type="Pfam" id="PF02687">
    <property type="entry name" value="FtsX"/>
    <property type="match status" value="2"/>
</dbReference>
<feature type="transmembrane region" description="Helical" evidence="6">
    <location>
        <begin position="683"/>
        <end position="704"/>
    </location>
</feature>
<name>A0A5B8V5A3_9BACT</name>
<dbReference type="InterPro" id="IPR025857">
    <property type="entry name" value="MacB_PCD"/>
</dbReference>
<keyword evidence="3 6" id="KW-0812">Transmembrane</keyword>
<evidence type="ECO:0000256" key="1">
    <source>
        <dbReference type="ARBA" id="ARBA00004651"/>
    </source>
</evidence>
<evidence type="ECO:0000256" key="6">
    <source>
        <dbReference type="SAM" id="Phobius"/>
    </source>
</evidence>
<protein>
    <submittedName>
        <fullName evidence="9">FtsX-like permease family protein</fullName>
    </submittedName>
</protein>
<accession>A0A5B8V5A3</accession>
<dbReference type="GO" id="GO:0005886">
    <property type="term" value="C:plasma membrane"/>
    <property type="evidence" value="ECO:0007669"/>
    <property type="project" value="UniProtKB-SubCell"/>
</dbReference>
<dbReference type="EMBL" id="CP042435">
    <property type="protein sequence ID" value="QEC65983.1"/>
    <property type="molecule type" value="Genomic_DNA"/>
</dbReference>
<comment type="subcellular location">
    <subcellularLocation>
        <location evidence="1">Cell membrane</location>
        <topology evidence="1">Multi-pass membrane protein</topology>
    </subcellularLocation>
</comment>
<evidence type="ECO:0000259" key="8">
    <source>
        <dbReference type="Pfam" id="PF12704"/>
    </source>
</evidence>
<keyword evidence="10" id="KW-1185">Reference proteome</keyword>